<accession>A0A218KG88</accession>
<keyword evidence="1 6" id="KW-0346">Stress response</keyword>
<evidence type="ECO:0000259" key="5">
    <source>
        <dbReference type="PROSITE" id="PS01031"/>
    </source>
</evidence>
<evidence type="ECO:0000313" key="6">
    <source>
        <dbReference type="EMBL" id="ANF34833.1"/>
    </source>
</evidence>
<dbReference type="Pfam" id="PF00011">
    <property type="entry name" value="HSP20"/>
    <property type="match status" value="1"/>
</dbReference>
<sequence>MSLIPYIFDDFLPYHHDLLGLELYLRDLWTTPAERSLWRSLRTPLGHLKSQLAHQLHIGKDGFEVKLDAENFKPEEITVKAVDNSIIIDAKHEEKKDEVGSVSRHIVRRYVLPKGFKPEQVISNLSSDGLLTIKCPKPETTEGAIVRHIQIQPTGPARLTVGKSSDEEKEEAAKEETEEKTEEKTAEKTDEKK</sequence>
<evidence type="ECO:0000256" key="4">
    <source>
        <dbReference type="SAM" id="MobiDB-lite"/>
    </source>
</evidence>
<dbReference type="InterPro" id="IPR001436">
    <property type="entry name" value="Alpha-crystallin/sHSP_animal"/>
</dbReference>
<feature type="domain" description="SHSP" evidence="5">
    <location>
        <begin position="43"/>
        <end position="154"/>
    </location>
</feature>
<dbReference type="PROSITE" id="PS01031">
    <property type="entry name" value="SHSP"/>
    <property type="match status" value="1"/>
</dbReference>
<dbReference type="AlphaFoldDB" id="A0A218KG88"/>
<feature type="region of interest" description="Disordered" evidence="4">
    <location>
        <begin position="152"/>
        <end position="193"/>
    </location>
</feature>
<dbReference type="InterPro" id="IPR002068">
    <property type="entry name" value="A-crystallin/Hsp20_dom"/>
</dbReference>
<evidence type="ECO:0000256" key="3">
    <source>
        <dbReference type="RuleBase" id="RU003616"/>
    </source>
</evidence>
<comment type="similarity">
    <text evidence="2 3">Belongs to the small heat shock protein (HSP20) family.</text>
</comment>
<dbReference type="PANTHER" id="PTHR45640:SF13">
    <property type="entry name" value="HEAT SHOCK PROTEIN 22-RELATED"/>
    <property type="match status" value="1"/>
</dbReference>
<dbReference type="GO" id="GO:0051082">
    <property type="term" value="F:unfolded protein binding"/>
    <property type="evidence" value="ECO:0007669"/>
    <property type="project" value="TreeGrafter"/>
</dbReference>
<organism evidence="6">
    <name type="scientific">Sitodiplosis mosellana</name>
    <name type="common">orange wheat blossom midge</name>
    <dbReference type="NCBI Taxonomy" id="263140"/>
    <lineage>
        <taxon>Eukaryota</taxon>
        <taxon>Metazoa</taxon>
        <taxon>Ecdysozoa</taxon>
        <taxon>Arthropoda</taxon>
        <taxon>Hexapoda</taxon>
        <taxon>Insecta</taxon>
        <taxon>Pterygota</taxon>
        <taxon>Neoptera</taxon>
        <taxon>Endopterygota</taxon>
        <taxon>Diptera</taxon>
        <taxon>Nematocera</taxon>
        <taxon>Sciaroidea</taxon>
        <taxon>Cecidomyiidae</taxon>
        <taxon>Sitodiplosis</taxon>
    </lineage>
</organism>
<dbReference type="SUPFAM" id="SSF49764">
    <property type="entry name" value="HSP20-like chaperones"/>
    <property type="match status" value="1"/>
</dbReference>
<dbReference type="EMBL" id="KT749988">
    <property type="protein sequence ID" value="ANF34833.1"/>
    <property type="molecule type" value="mRNA"/>
</dbReference>
<protein>
    <submittedName>
        <fullName evidence="6">Heat shock protein 21.9</fullName>
    </submittedName>
</protein>
<proteinExistence type="evidence at transcript level"/>
<dbReference type="GO" id="GO:0042026">
    <property type="term" value="P:protein refolding"/>
    <property type="evidence" value="ECO:0007669"/>
    <property type="project" value="TreeGrafter"/>
</dbReference>
<dbReference type="Gene3D" id="2.60.40.790">
    <property type="match status" value="1"/>
</dbReference>
<dbReference type="CDD" id="cd06526">
    <property type="entry name" value="metazoan_ACD"/>
    <property type="match status" value="1"/>
</dbReference>
<evidence type="ECO:0000256" key="1">
    <source>
        <dbReference type="ARBA" id="ARBA00023016"/>
    </source>
</evidence>
<gene>
    <name evidence="6" type="primary">Hsp21.9</name>
</gene>
<feature type="compositionally biased region" description="Basic and acidic residues" evidence="4">
    <location>
        <begin position="171"/>
        <end position="193"/>
    </location>
</feature>
<dbReference type="SMR" id="A0A218KG88"/>
<dbReference type="GO" id="GO:0009408">
    <property type="term" value="P:response to heat"/>
    <property type="evidence" value="ECO:0007669"/>
    <property type="project" value="TreeGrafter"/>
</dbReference>
<name>A0A218KG88_9DIPT</name>
<dbReference type="InterPro" id="IPR008978">
    <property type="entry name" value="HSP20-like_chaperone"/>
</dbReference>
<reference evidence="6" key="1">
    <citation type="submission" date="2015-09" db="EMBL/GenBank/DDBJ databases">
        <title>Cloning and expression of small heat shock protein genes during diapause development and temperature stress in Sitodiplosis mosellana (Gehin) (Diptera: Cecidomyiidae).</title>
        <authorList>
            <person name="Liu Y."/>
            <person name="Cheng W.N."/>
        </authorList>
    </citation>
    <scope>NUCLEOTIDE SEQUENCE</scope>
</reference>
<evidence type="ECO:0000256" key="2">
    <source>
        <dbReference type="PROSITE-ProRule" id="PRU00285"/>
    </source>
</evidence>
<dbReference type="GO" id="GO:0005634">
    <property type="term" value="C:nucleus"/>
    <property type="evidence" value="ECO:0007669"/>
    <property type="project" value="TreeGrafter"/>
</dbReference>
<dbReference type="PRINTS" id="PR00299">
    <property type="entry name" value="ACRYSTALLIN"/>
</dbReference>
<dbReference type="PANTHER" id="PTHR45640">
    <property type="entry name" value="HEAT SHOCK PROTEIN HSP-12.2-RELATED"/>
    <property type="match status" value="1"/>
</dbReference>
<dbReference type="GO" id="GO:0005737">
    <property type="term" value="C:cytoplasm"/>
    <property type="evidence" value="ECO:0007669"/>
    <property type="project" value="TreeGrafter"/>
</dbReference>